<feature type="signal peptide" evidence="3">
    <location>
        <begin position="1"/>
        <end position="19"/>
    </location>
</feature>
<dbReference type="AlphaFoldDB" id="A0A934KA67"/>
<dbReference type="EMBL" id="JAEKNQ010000024">
    <property type="protein sequence ID" value="MBJ7602799.1"/>
    <property type="molecule type" value="Genomic_DNA"/>
</dbReference>
<sequence length="413" mass="43969">MQPVLAAVLLTLACGGSGASSGSTQASGANLGDIKIGVLEPLTGPSASQGQDVLHGIELARDVLNGKYPEVGIPKLTVGKISLVPSDTQSNPQIAASEVDRLGRTEKVAAIVGTYQSATTLTASERSERLGIPTVCGSSSSTALTERGLKWFFRVGPSDKTFAETYFDWLKSIRSQHPVKKAVILHTNDQFGNDGAKIITEVAGQNGTTIADDISFQGNSTDLTSQVQKIRSDNPDAVFTLAFTNDAILFVKTAAQLGYTPPAILAFGAGWIDPTFIKALGPLANYSITRASWAAQYGDKNPAAKAVADLFQKNYNQPMTENSAREFTAMITAGEAIQQAGSTDPEKVRTALRNYKQTKTIMPWKGIKFDGNGQNEQSAGVIEQMVNGRYELVWPADAATTKLVWPAPPLSSR</sequence>
<reference evidence="5 6" key="1">
    <citation type="submission" date="2020-10" db="EMBL/GenBank/DDBJ databases">
        <title>Ca. Dormibacterota MAGs.</title>
        <authorList>
            <person name="Montgomery K."/>
        </authorList>
    </citation>
    <scope>NUCLEOTIDE SEQUENCE [LARGE SCALE GENOMIC DNA]</scope>
    <source>
        <strain evidence="5">SC8811_S16_3</strain>
    </source>
</reference>
<feature type="domain" description="Leucine-binding protein" evidence="4">
    <location>
        <begin position="34"/>
        <end position="379"/>
    </location>
</feature>
<dbReference type="InterPro" id="IPR028082">
    <property type="entry name" value="Peripla_BP_I"/>
</dbReference>
<evidence type="ECO:0000256" key="2">
    <source>
        <dbReference type="ARBA" id="ARBA00022729"/>
    </source>
</evidence>
<accession>A0A934KA67</accession>
<feature type="chain" id="PRO_5037209257" evidence="3">
    <location>
        <begin position="20"/>
        <end position="413"/>
    </location>
</feature>
<evidence type="ECO:0000259" key="4">
    <source>
        <dbReference type="Pfam" id="PF13458"/>
    </source>
</evidence>
<dbReference type="InterPro" id="IPR028081">
    <property type="entry name" value="Leu-bd"/>
</dbReference>
<organism evidence="5 6">
    <name type="scientific">Candidatus Dormiibacter inghamiae</name>
    <dbReference type="NCBI Taxonomy" id="3127013"/>
    <lineage>
        <taxon>Bacteria</taxon>
        <taxon>Bacillati</taxon>
        <taxon>Candidatus Dormiibacterota</taxon>
        <taxon>Candidatus Dormibacteria</taxon>
        <taxon>Candidatus Dormibacterales</taxon>
        <taxon>Candidatus Dormibacteraceae</taxon>
        <taxon>Candidatus Dormiibacter</taxon>
    </lineage>
</organism>
<keyword evidence="2 3" id="KW-0732">Signal</keyword>
<dbReference type="CDD" id="cd06340">
    <property type="entry name" value="PBP1_ABC_ligand_binding-like"/>
    <property type="match status" value="1"/>
</dbReference>
<dbReference type="Gene3D" id="3.40.50.2300">
    <property type="match status" value="2"/>
</dbReference>
<dbReference type="RefSeq" id="WP_338177745.1">
    <property type="nucleotide sequence ID" value="NZ_JAEKNQ010000024.1"/>
</dbReference>
<dbReference type="PANTHER" id="PTHR30483">
    <property type="entry name" value="LEUCINE-SPECIFIC-BINDING PROTEIN"/>
    <property type="match status" value="1"/>
</dbReference>
<dbReference type="InterPro" id="IPR051010">
    <property type="entry name" value="BCAA_transport"/>
</dbReference>
<evidence type="ECO:0000256" key="1">
    <source>
        <dbReference type="ARBA" id="ARBA00010062"/>
    </source>
</evidence>
<evidence type="ECO:0000313" key="5">
    <source>
        <dbReference type="EMBL" id="MBJ7602799.1"/>
    </source>
</evidence>
<evidence type="ECO:0000256" key="3">
    <source>
        <dbReference type="SAM" id="SignalP"/>
    </source>
</evidence>
<gene>
    <name evidence="5" type="ORF">JF888_06350</name>
</gene>
<protein>
    <submittedName>
        <fullName evidence="5">ABC transporter substrate-binding protein</fullName>
    </submittedName>
</protein>
<dbReference type="Proteomes" id="UP000620075">
    <property type="component" value="Unassembled WGS sequence"/>
</dbReference>
<dbReference type="Pfam" id="PF13458">
    <property type="entry name" value="Peripla_BP_6"/>
    <property type="match status" value="1"/>
</dbReference>
<dbReference type="PANTHER" id="PTHR30483:SF37">
    <property type="entry name" value="ABC TRANSPORTER SUBSTRATE-BINDING PROTEIN"/>
    <property type="match status" value="1"/>
</dbReference>
<comment type="similarity">
    <text evidence="1">Belongs to the leucine-binding protein family.</text>
</comment>
<evidence type="ECO:0000313" key="6">
    <source>
        <dbReference type="Proteomes" id="UP000620075"/>
    </source>
</evidence>
<name>A0A934KA67_9BACT</name>
<dbReference type="SUPFAM" id="SSF53822">
    <property type="entry name" value="Periplasmic binding protein-like I"/>
    <property type="match status" value="1"/>
</dbReference>
<comment type="caution">
    <text evidence="5">The sequence shown here is derived from an EMBL/GenBank/DDBJ whole genome shotgun (WGS) entry which is preliminary data.</text>
</comment>
<proteinExistence type="inferred from homology"/>